<feature type="region of interest" description="Disordered" evidence="1">
    <location>
        <begin position="105"/>
        <end position="127"/>
    </location>
</feature>
<keyword evidence="2" id="KW-0472">Membrane</keyword>
<evidence type="ECO:0000256" key="1">
    <source>
        <dbReference type="SAM" id="MobiDB-lite"/>
    </source>
</evidence>
<proteinExistence type="predicted"/>
<gene>
    <name evidence="4" type="ORF">F8566_19790</name>
</gene>
<protein>
    <submittedName>
        <fullName evidence="4">DUF2510 domain-containing protein</fullName>
    </submittedName>
</protein>
<evidence type="ECO:0000256" key="2">
    <source>
        <dbReference type="SAM" id="Phobius"/>
    </source>
</evidence>
<feature type="transmembrane region" description="Helical" evidence="2">
    <location>
        <begin position="78"/>
        <end position="103"/>
    </location>
</feature>
<sequence>MSGQSPPGWYRDPYGTPGLLRYWNGAQWTQASQPTDAWEAPRSPTTPQPWAAPQPRPWSTPQPWQPPPPARQGSNKGLLWGLIGGGALLVVLILVVGIVVGVMEGETSPTSTPTTRSAARSPVTGEINDDQAGLSLVRLGGDWSWEQLGPDAGFRNMYGFTWAELAVVQEKYDGTQSYYANAYTGRLPSSITYNGTQDLASATTTLAKTIEAEPEPRGAYPSHTRHDLESRAHTVGGNSAWYLRFRLDFPQARSRGWNFRSETAVMIVIDRGAGNRPSTVFISVPDSHSNGGDLDLLVNSIKAR</sequence>
<dbReference type="OrthoDB" id="5065474at2"/>
<keyword evidence="5" id="KW-1185">Reference proteome</keyword>
<dbReference type="AlphaFoldDB" id="A0A6H9YUD9"/>
<name>A0A6H9YUD9_9ACTN</name>
<feature type="region of interest" description="Disordered" evidence="1">
    <location>
        <begin position="30"/>
        <end position="72"/>
    </location>
</feature>
<keyword evidence="2" id="KW-0812">Transmembrane</keyword>
<dbReference type="Pfam" id="PF10708">
    <property type="entry name" value="DUF2510"/>
    <property type="match status" value="1"/>
</dbReference>
<evidence type="ECO:0000259" key="3">
    <source>
        <dbReference type="Pfam" id="PF10708"/>
    </source>
</evidence>
<dbReference type="InterPro" id="IPR018929">
    <property type="entry name" value="DUF2510"/>
</dbReference>
<evidence type="ECO:0000313" key="5">
    <source>
        <dbReference type="Proteomes" id="UP000468735"/>
    </source>
</evidence>
<dbReference type="Proteomes" id="UP000468735">
    <property type="component" value="Unassembled WGS sequence"/>
</dbReference>
<dbReference type="EMBL" id="WBMT01000009">
    <property type="protein sequence ID" value="KAB2347266.1"/>
    <property type="molecule type" value="Genomic_DNA"/>
</dbReference>
<reference evidence="4 5" key="1">
    <citation type="submission" date="2019-09" db="EMBL/GenBank/DDBJ databases">
        <title>Actinomadura physcomitrii sp. nov., a novel actinomycete isolated from moss [Physcomitrium sphaericum (Ludw) Fuernr].</title>
        <authorList>
            <person name="Zhuang X."/>
            <person name="Liu C."/>
        </authorList>
    </citation>
    <scope>NUCLEOTIDE SEQUENCE [LARGE SCALE GENOMIC DNA]</scope>
    <source>
        <strain evidence="4 5">HMC1</strain>
    </source>
</reference>
<evidence type="ECO:0000313" key="4">
    <source>
        <dbReference type="EMBL" id="KAB2347266.1"/>
    </source>
</evidence>
<organism evidence="4 5">
    <name type="scientific">Actinomadura rudentiformis</name>
    <dbReference type="NCBI Taxonomy" id="359158"/>
    <lineage>
        <taxon>Bacteria</taxon>
        <taxon>Bacillati</taxon>
        <taxon>Actinomycetota</taxon>
        <taxon>Actinomycetes</taxon>
        <taxon>Streptosporangiales</taxon>
        <taxon>Thermomonosporaceae</taxon>
        <taxon>Actinomadura</taxon>
    </lineage>
</organism>
<keyword evidence="2" id="KW-1133">Transmembrane helix</keyword>
<dbReference type="RefSeq" id="WP_151561940.1">
    <property type="nucleotide sequence ID" value="NZ_WBMT01000009.1"/>
</dbReference>
<feature type="compositionally biased region" description="Low complexity" evidence="1">
    <location>
        <begin position="105"/>
        <end position="122"/>
    </location>
</feature>
<feature type="domain" description="DUF2510" evidence="3">
    <location>
        <begin position="7"/>
        <end position="37"/>
    </location>
</feature>
<comment type="caution">
    <text evidence="4">The sequence shown here is derived from an EMBL/GenBank/DDBJ whole genome shotgun (WGS) entry which is preliminary data.</text>
</comment>
<accession>A0A6H9YUD9</accession>
<feature type="compositionally biased region" description="Pro residues" evidence="1">
    <location>
        <begin position="44"/>
        <end position="70"/>
    </location>
</feature>